<dbReference type="Pfam" id="PF14064">
    <property type="entry name" value="HmuY"/>
    <property type="match status" value="1"/>
</dbReference>
<dbReference type="AlphaFoldDB" id="A0A2M9ZK79"/>
<accession>A0A2M9ZK79</accession>
<dbReference type="Proteomes" id="UP000231962">
    <property type="component" value="Unassembled WGS sequence"/>
</dbReference>
<dbReference type="CDD" id="cd12105">
    <property type="entry name" value="HmuY"/>
    <property type="match status" value="1"/>
</dbReference>
<dbReference type="InterPro" id="IPR025921">
    <property type="entry name" value="HmuY"/>
</dbReference>
<keyword evidence="3" id="KW-1185">Reference proteome</keyword>
<organism evidence="2 4">
    <name type="scientific">Leptospira perolatii</name>
    <dbReference type="NCBI Taxonomy" id="2023191"/>
    <lineage>
        <taxon>Bacteria</taxon>
        <taxon>Pseudomonadati</taxon>
        <taxon>Spirochaetota</taxon>
        <taxon>Spirochaetia</taxon>
        <taxon>Leptospirales</taxon>
        <taxon>Leptospiraceae</taxon>
        <taxon>Leptospira</taxon>
    </lineage>
</organism>
<dbReference type="EMBL" id="NPDZ01000009">
    <property type="protein sequence ID" value="PJZ72466.1"/>
    <property type="molecule type" value="Genomic_DNA"/>
</dbReference>
<name>A0A2M9ZK79_9LEPT</name>
<evidence type="ECO:0000313" key="3">
    <source>
        <dbReference type="Proteomes" id="UP000231962"/>
    </source>
</evidence>
<comment type="caution">
    <text evidence="2">The sequence shown here is derived from an EMBL/GenBank/DDBJ whole genome shotgun (WGS) entry which is preliminary data.</text>
</comment>
<evidence type="ECO:0000313" key="1">
    <source>
        <dbReference type="EMBL" id="PJZ69331.1"/>
    </source>
</evidence>
<evidence type="ECO:0000313" key="2">
    <source>
        <dbReference type="EMBL" id="PJZ72466.1"/>
    </source>
</evidence>
<dbReference type="EMBL" id="NPDY01000010">
    <property type="protein sequence ID" value="PJZ69331.1"/>
    <property type="molecule type" value="Genomic_DNA"/>
</dbReference>
<reference evidence="3 4" key="1">
    <citation type="submission" date="2017-07" db="EMBL/GenBank/DDBJ databases">
        <title>Leptospira spp. isolated from tropical soils.</title>
        <authorList>
            <person name="Thibeaux R."/>
            <person name="Iraola G."/>
            <person name="Ferres I."/>
            <person name="Bierque E."/>
            <person name="Girault D."/>
            <person name="Soupe-Gilbert M.-E."/>
            <person name="Picardeau M."/>
            <person name="Goarant C."/>
        </authorList>
    </citation>
    <scope>NUCLEOTIDE SEQUENCE [LARGE SCALE GENOMIC DNA]</scope>
    <source>
        <strain evidence="2 4">FH1-B-B1</strain>
        <strain evidence="1 3">FH1-B-C1</strain>
    </source>
</reference>
<evidence type="ECO:0000313" key="4">
    <source>
        <dbReference type="Proteomes" id="UP000231990"/>
    </source>
</evidence>
<protein>
    <recommendedName>
        <fullName evidence="5">Heme-binding protein HmuY</fullName>
    </recommendedName>
</protein>
<dbReference type="Proteomes" id="UP000231990">
    <property type="component" value="Unassembled WGS sequence"/>
</dbReference>
<proteinExistence type="predicted"/>
<gene>
    <name evidence="1" type="ORF">CH360_11260</name>
    <name evidence="2" type="ORF">CH373_13695</name>
</gene>
<sequence length="176" mass="19107">MIALMDNGFGGSAQGEVITVSESDYFLTRVNAASQSDWVYVSLDAGGLKTSNSGDWDLRFKRFWIGTNSGTGGPKNGGSCDSGSTNWNQTFSGSECTVQVDSSQSQQGQSGTLTENVSPSMADWYSYNGSTHILTPTSNVYIIRSSDGADLFSLQMRDYYSEAGTSGYPTFRWRRL</sequence>
<evidence type="ECO:0008006" key="5">
    <source>
        <dbReference type="Google" id="ProtNLM"/>
    </source>
</evidence>